<comment type="subcellular location">
    <subcellularLocation>
        <location evidence="1">Nucleus</location>
    </subcellularLocation>
</comment>
<proteinExistence type="predicted"/>
<dbReference type="Gene3D" id="3.40.50.10190">
    <property type="entry name" value="BRCT domain"/>
    <property type="match status" value="1"/>
</dbReference>
<dbReference type="Proteomes" id="UP000193648">
    <property type="component" value="Unassembled WGS sequence"/>
</dbReference>
<protein>
    <recommendedName>
        <fullName evidence="6">BRCT domain-containing protein</fullName>
    </recommendedName>
</protein>
<dbReference type="OrthoDB" id="6270329at2759"/>
<evidence type="ECO:0000256" key="2">
    <source>
        <dbReference type="ARBA" id="ARBA00022737"/>
    </source>
</evidence>
<organism evidence="7 8">
    <name type="scientific">Lobosporangium transversale</name>
    <dbReference type="NCBI Taxonomy" id="64571"/>
    <lineage>
        <taxon>Eukaryota</taxon>
        <taxon>Fungi</taxon>
        <taxon>Fungi incertae sedis</taxon>
        <taxon>Mucoromycota</taxon>
        <taxon>Mortierellomycotina</taxon>
        <taxon>Mortierellomycetes</taxon>
        <taxon>Mortierellales</taxon>
        <taxon>Mortierellaceae</taxon>
        <taxon>Lobosporangium</taxon>
    </lineage>
</organism>
<dbReference type="EMBL" id="MCFF01000033">
    <property type="protein sequence ID" value="ORZ09655.1"/>
    <property type="molecule type" value="Genomic_DNA"/>
</dbReference>
<reference evidence="7 8" key="1">
    <citation type="submission" date="2016-07" db="EMBL/GenBank/DDBJ databases">
        <title>Pervasive Adenine N6-methylation of Active Genes in Fungi.</title>
        <authorList>
            <consortium name="DOE Joint Genome Institute"/>
            <person name="Mondo S.J."/>
            <person name="Dannebaum R.O."/>
            <person name="Kuo R.C."/>
            <person name="Labutti K."/>
            <person name="Haridas S."/>
            <person name="Kuo A."/>
            <person name="Salamov A."/>
            <person name="Ahrendt S.R."/>
            <person name="Lipzen A."/>
            <person name="Sullivan W."/>
            <person name="Andreopoulos W.B."/>
            <person name="Clum A."/>
            <person name="Lindquist E."/>
            <person name="Daum C."/>
            <person name="Ramamoorthy G.K."/>
            <person name="Gryganskyi A."/>
            <person name="Culley D."/>
            <person name="Magnuson J.K."/>
            <person name="James T.Y."/>
            <person name="O'Malley M.A."/>
            <person name="Stajich J.E."/>
            <person name="Spatafora J.W."/>
            <person name="Visel A."/>
            <person name="Grigoriev I.V."/>
        </authorList>
    </citation>
    <scope>NUCLEOTIDE SEQUENCE [LARGE SCALE GENOMIC DNA]</scope>
    <source>
        <strain evidence="7 8">NRRL 3116</strain>
    </source>
</reference>
<dbReference type="GO" id="GO:0045944">
    <property type="term" value="P:positive regulation of transcription by RNA polymerase II"/>
    <property type="evidence" value="ECO:0007669"/>
    <property type="project" value="TreeGrafter"/>
</dbReference>
<dbReference type="Pfam" id="PF00533">
    <property type="entry name" value="BRCT"/>
    <property type="match status" value="1"/>
</dbReference>
<keyword evidence="4" id="KW-0234">DNA repair</keyword>
<dbReference type="InterPro" id="IPR036420">
    <property type="entry name" value="BRCT_dom_sf"/>
</dbReference>
<keyword evidence="8" id="KW-1185">Reference proteome</keyword>
<keyword evidence="3" id="KW-0227">DNA damage</keyword>
<evidence type="ECO:0000256" key="3">
    <source>
        <dbReference type="ARBA" id="ARBA00022763"/>
    </source>
</evidence>
<name>A0A1Y2GHX1_9FUNG</name>
<feature type="domain" description="BRCT" evidence="6">
    <location>
        <begin position="73"/>
        <end position="190"/>
    </location>
</feature>
<evidence type="ECO:0000256" key="4">
    <source>
        <dbReference type="ARBA" id="ARBA00023204"/>
    </source>
</evidence>
<evidence type="ECO:0000259" key="6">
    <source>
        <dbReference type="PROSITE" id="PS50172"/>
    </source>
</evidence>
<accession>A0A1Y2GHX1</accession>
<comment type="caution">
    <text evidence="7">The sequence shown here is derived from an EMBL/GenBank/DDBJ whole genome shotgun (WGS) entry which is preliminary data.</text>
</comment>
<dbReference type="SMART" id="SM00292">
    <property type="entry name" value="BRCT"/>
    <property type="match status" value="1"/>
</dbReference>
<evidence type="ECO:0000313" key="7">
    <source>
        <dbReference type="EMBL" id="ORZ09655.1"/>
    </source>
</evidence>
<dbReference type="SUPFAM" id="SSF52113">
    <property type="entry name" value="BRCT domain"/>
    <property type="match status" value="1"/>
</dbReference>
<gene>
    <name evidence="7" type="ORF">BCR41DRAFT_372689</name>
</gene>
<sequence length="204" mass="22579">MYVCAGVCNIEEMEKDKDKALPFITTADFTPYFLGIIASMNAGYWVDETGYQIHNNEYGTNAPQKSRASKLKGDPPLFAGCEMQLSGQFGNPTRDEIELMIRAGGGRVVPQLFLRDMRFAKSIAATTLPPPSENGNDNNTVRHLIVFDQAGEGVISSRKLKTEVKAMRELGQSLGKRVEVVQRKILLECIAAYDMDRLVEADIA</sequence>
<keyword evidence="2" id="KW-0677">Repeat</keyword>
<dbReference type="RefSeq" id="XP_021878925.1">
    <property type="nucleotide sequence ID" value="XM_022026709.1"/>
</dbReference>
<dbReference type="GeneID" id="33568552"/>
<evidence type="ECO:0000256" key="5">
    <source>
        <dbReference type="ARBA" id="ARBA00023242"/>
    </source>
</evidence>
<keyword evidence="5" id="KW-0539">Nucleus</keyword>
<dbReference type="GO" id="GO:0000724">
    <property type="term" value="P:double-strand break repair via homologous recombination"/>
    <property type="evidence" value="ECO:0007669"/>
    <property type="project" value="TreeGrafter"/>
</dbReference>
<dbReference type="GO" id="GO:0005634">
    <property type="term" value="C:nucleus"/>
    <property type="evidence" value="ECO:0007669"/>
    <property type="project" value="UniProtKB-SubCell"/>
</dbReference>
<evidence type="ECO:0000256" key="1">
    <source>
        <dbReference type="ARBA" id="ARBA00004123"/>
    </source>
</evidence>
<dbReference type="AlphaFoldDB" id="A0A1Y2GHX1"/>
<dbReference type="PANTHER" id="PTHR13763">
    <property type="entry name" value="BREAST CANCER TYPE 1 SUSCEPTIBILITY PROTEIN BRCA1"/>
    <property type="match status" value="1"/>
</dbReference>
<dbReference type="InParanoid" id="A0A1Y2GHX1"/>
<evidence type="ECO:0000313" key="8">
    <source>
        <dbReference type="Proteomes" id="UP000193648"/>
    </source>
</evidence>
<dbReference type="PANTHER" id="PTHR13763:SF0">
    <property type="entry name" value="BREAST CANCER TYPE 1 SUSCEPTIBILITY PROTEIN"/>
    <property type="match status" value="1"/>
</dbReference>
<dbReference type="InterPro" id="IPR001357">
    <property type="entry name" value="BRCT_dom"/>
</dbReference>
<dbReference type="PROSITE" id="PS50172">
    <property type="entry name" value="BRCT"/>
    <property type="match status" value="1"/>
</dbReference>
<dbReference type="InterPro" id="IPR031099">
    <property type="entry name" value="BRCA1-associated"/>
</dbReference>
<dbReference type="GO" id="GO:0004842">
    <property type="term" value="F:ubiquitin-protein transferase activity"/>
    <property type="evidence" value="ECO:0007669"/>
    <property type="project" value="TreeGrafter"/>
</dbReference>